<dbReference type="GO" id="GO:0046872">
    <property type="term" value="F:metal ion binding"/>
    <property type="evidence" value="ECO:0007669"/>
    <property type="project" value="UniProtKB-KW"/>
</dbReference>
<evidence type="ECO:0000259" key="2">
    <source>
        <dbReference type="SMART" id="SM00849"/>
    </source>
</evidence>
<dbReference type="CDD" id="cd07724">
    <property type="entry name" value="POD-like_MBL-fold"/>
    <property type="match status" value="1"/>
</dbReference>
<dbReference type="PANTHER" id="PTHR43084:SF1">
    <property type="entry name" value="PERSULFIDE DIOXYGENASE ETHE1, MITOCHONDRIAL"/>
    <property type="match status" value="1"/>
</dbReference>
<name>A0A1J7ILP8_9PEZI</name>
<accession>A0A1J7ILP8</accession>
<dbReference type="Pfam" id="PF00753">
    <property type="entry name" value="Lactamase_B"/>
    <property type="match status" value="1"/>
</dbReference>
<dbReference type="GO" id="GO:0006749">
    <property type="term" value="P:glutathione metabolic process"/>
    <property type="evidence" value="ECO:0007669"/>
    <property type="project" value="InterPro"/>
</dbReference>
<dbReference type="InParanoid" id="A0A1J7ILP8"/>
<dbReference type="GO" id="GO:0050313">
    <property type="term" value="F:sulfur dioxygenase activity"/>
    <property type="evidence" value="ECO:0007669"/>
    <property type="project" value="InterPro"/>
</dbReference>
<protein>
    <submittedName>
        <fullName evidence="3">Putative metallo-beta-lactamase domain protein</fullName>
    </submittedName>
</protein>
<dbReference type="InterPro" id="IPR036866">
    <property type="entry name" value="RibonucZ/Hydroxyglut_hydro"/>
</dbReference>
<keyword evidence="4" id="KW-1185">Reference proteome</keyword>
<dbReference type="PANTHER" id="PTHR43084">
    <property type="entry name" value="PERSULFIDE DIOXYGENASE ETHE1"/>
    <property type="match status" value="1"/>
</dbReference>
<sequence length="299" mass="33512">MPTEPIIHDIFEPKTCTWQYVIADPLTSAAVVIDSVLDFEPSNTTISTESADALLALIDRKGYHVDKILETHVHADHLTAANYMQHKLMQIQGTKPNICIGKRVTEAQEKFADRYGVAEDEIENAFDKLFDDNEVFKLGELDVRVLHLPGHTHDHLGYNIGSSVFCGDSLFNADVGSARCDFPGGNSHELYSSVRKLLDLPENYRIWTGHDYPPGGEGRTEPLPCQTVAEQARSNKHLKKGVTEEDFVKWRDDRDTHLAEPRLLHWALQFNIRAGRLPAPSPSGDQLMHVPLKVAGKAW</sequence>
<dbReference type="Proteomes" id="UP000182658">
    <property type="component" value="Unassembled WGS sequence"/>
</dbReference>
<evidence type="ECO:0000313" key="3">
    <source>
        <dbReference type="EMBL" id="OIW28390.1"/>
    </source>
</evidence>
<dbReference type="InterPro" id="IPR001279">
    <property type="entry name" value="Metallo-B-lactamas"/>
</dbReference>
<dbReference type="SMART" id="SM00849">
    <property type="entry name" value="Lactamase_B"/>
    <property type="match status" value="1"/>
</dbReference>
<proteinExistence type="predicted"/>
<evidence type="ECO:0000313" key="4">
    <source>
        <dbReference type="Proteomes" id="UP000182658"/>
    </source>
</evidence>
<dbReference type="AlphaFoldDB" id="A0A1J7ILP8"/>
<organism evidence="3 4">
    <name type="scientific">Coniochaeta ligniaria NRRL 30616</name>
    <dbReference type="NCBI Taxonomy" id="1408157"/>
    <lineage>
        <taxon>Eukaryota</taxon>
        <taxon>Fungi</taxon>
        <taxon>Dikarya</taxon>
        <taxon>Ascomycota</taxon>
        <taxon>Pezizomycotina</taxon>
        <taxon>Sordariomycetes</taxon>
        <taxon>Sordariomycetidae</taxon>
        <taxon>Coniochaetales</taxon>
        <taxon>Coniochaetaceae</taxon>
        <taxon>Coniochaeta</taxon>
    </lineage>
</organism>
<gene>
    <name evidence="3" type="ORF">CONLIGDRAFT_374754</name>
</gene>
<reference evidence="3 4" key="1">
    <citation type="submission" date="2016-10" db="EMBL/GenBank/DDBJ databases">
        <title>Draft genome sequence of Coniochaeta ligniaria NRRL30616, a lignocellulolytic fungus for bioabatement of inhibitors in plant biomass hydrolysates.</title>
        <authorList>
            <consortium name="DOE Joint Genome Institute"/>
            <person name="Jimenez D.J."/>
            <person name="Hector R.E."/>
            <person name="Riley R."/>
            <person name="Sun H."/>
            <person name="Grigoriev I.V."/>
            <person name="Van Elsas J.D."/>
            <person name="Nichols N.N."/>
        </authorList>
    </citation>
    <scope>NUCLEOTIDE SEQUENCE [LARGE SCALE GENOMIC DNA]</scope>
    <source>
        <strain evidence="3 4">NRRL 30616</strain>
    </source>
</reference>
<dbReference type="GO" id="GO:0070813">
    <property type="term" value="P:hydrogen sulfide metabolic process"/>
    <property type="evidence" value="ECO:0007669"/>
    <property type="project" value="TreeGrafter"/>
</dbReference>
<dbReference type="EMBL" id="KV875098">
    <property type="protein sequence ID" value="OIW28390.1"/>
    <property type="molecule type" value="Genomic_DNA"/>
</dbReference>
<dbReference type="InterPro" id="IPR044528">
    <property type="entry name" value="POD-like_MBL-fold"/>
</dbReference>
<dbReference type="SUPFAM" id="SSF56281">
    <property type="entry name" value="Metallo-hydrolase/oxidoreductase"/>
    <property type="match status" value="1"/>
</dbReference>
<dbReference type="InterPro" id="IPR051682">
    <property type="entry name" value="Mito_Persulfide_Diox"/>
</dbReference>
<evidence type="ECO:0000256" key="1">
    <source>
        <dbReference type="ARBA" id="ARBA00022723"/>
    </source>
</evidence>
<feature type="domain" description="Metallo-beta-lactamase" evidence="2">
    <location>
        <begin position="16"/>
        <end position="210"/>
    </location>
</feature>
<dbReference type="OrthoDB" id="449487at2759"/>
<keyword evidence="1" id="KW-0479">Metal-binding</keyword>
<dbReference type="FunFam" id="3.60.15.10:FF:000033">
    <property type="entry name" value="MBL fold metallo-hydrolase"/>
    <property type="match status" value="1"/>
</dbReference>
<dbReference type="STRING" id="1408157.A0A1J7ILP8"/>
<dbReference type="Gene3D" id="3.60.15.10">
    <property type="entry name" value="Ribonuclease Z/Hydroxyacylglutathione hydrolase-like"/>
    <property type="match status" value="1"/>
</dbReference>